<reference evidence="14 15" key="1">
    <citation type="submission" date="2018-08" db="EMBL/GenBank/DDBJ databases">
        <title>Isolation, diversity and antifungal activity of Actinobacteria from wheat.</title>
        <authorList>
            <person name="Han C."/>
        </authorList>
    </citation>
    <scope>NUCLEOTIDE SEQUENCE [LARGE SCALE GENOMIC DNA]</scope>
    <source>
        <strain evidence="14 15">NEAU-YY421</strain>
    </source>
</reference>
<gene>
    <name evidence="14" type="ORF">DY218_11125</name>
</gene>
<dbReference type="Gene3D" id="3.40.50.300">
    <property type="entry name" value="P-loop containing nucleotide triphosphate hydrolases"/>
    <property type="match status" value="2"/>
</dbReference>
<feature type="transmembrane region" description="Helical" evidence="11">
    <location>
        <begin position="894"/>
        <end position="918"/>
    </location>
</feature>
<evidence type="ECO:0000256" key="5">
    <source>
        <dbReference type="ARBA" id="ARBA00022741"/>
    </source>
</evidence>
<dbReference type="InterPro" id="IPR003439">
    <property type="entry name" value="ABC_transporter-like_ATP-bd"/>
</dbReference>
<feature type="domain" description="ABC transporter" evidence="12">
    <location>
        <begin position="992"/>
        <end position="1234"/>
    </location>
</feature>
<evidence type="ECO:0000259" key="13">
    <source>
        <dbReference type="PROSITE" id="PS50929"/>
    </source>
</evidence>
<keyword evidence="8 11" id="KW-0472">Membrane</keyword>
<comment type="similarity">
    <text evidence="9">Belongs to the ABC transporter superfamily. Lipid exporter (TC 3.A.1.106) family.</text>
</comment>
<dbReference type="Pfam" id="PF00005">
    <property type="entry name" value="ABC_tran"/>
    <property type="match status" value="2"/>
</dbReference>
<dbReference type="SUPFAM" id="SSF90123">
    <property type="entry name" value="ABC transporter transmembrane region"/>
    <property type="match status" value="2"/>
</dbReference>
<feature type="transmembrane region" description="Helical" evidence="11">
    <location>
        <begin position="785"/>
        <end position="809"/>
    </location>
</feature>
<feature type="transmembrane region" description="Helical" evidence="11">
    <location>
        <begin position="59"/>
        <end position="78"/>
    </location>
</feature>
<dbReference type="PANTHER" id="PTHR43394:SF1">
    <property type="entry name" value="ATP-BINDING CASSETTE SUB-FAMILY B MEMBER 10, MITOCHONDRIAL"/>
    <property type="match status" value="1"/>
</dbReference>
<evidence type="ECO:0000256" key="2">
    <source>
        <dbReference type="ARBA" id="ARBA00022448"/>
    </source>
</evidence>
<dbReference type="InterPro" id="IPR039421">
    <property type="entry name" value="Type_1_exporter"/>
</dbReference>
<dbReference type="CDD" id="cd18543">
    <property type="entry name" value="ABC_6TM_Rv0194_D1_like"/>
    <property type="match status" value="1"/>
</dbReference>
<dbReference type="EMBL" id="QUAK01000062">
    <property type="protein sequence ID" value="RFU86690.1"/>
    <property type="molecule type" value="Genomic_DNA"/>
</dbReference>
<feature type="transmembrane region" description="Helical" evidence="11">
    <location>
        <begin position="708"/>
        <end position="729"/>
    </location>
</feature>
<keyword evidence="5" id="KW-0547">Nucleotide-binding</keyword>
<feature type="transmembrane region" description="Helical" evidence="11">
    <location>
        <begin position="274"/>
        <end position="295"/>
    </location>
</feature>
<feature type="compositionally biased region" description="Basic and acidic residues" evidence="10">
    <location>
        <begin position="593"/>
        <end position="622"/>
    </location>
</feature>
<keyword evidence="3" id="KW-1003">Cell membrane</keyword>
<feature type="transmembrane region" description="Helical" evidence="11">
    <location>
        <begin position="131"/>
        <end position="152"/>
    </location>
</feature>
<dbReference type="SMART" id="SM00382">
    <property type="entry name" value="AAA"/>
    <property type="match status" value="2"/>
</dbReference>
<name>A0A372M7W7_9ACTN</name>
<evidence type="ECO:0000256" key="4">
    <source>
        <dbReference type="ARBA" id="ARBA00022692"/>
    </source>
</evidence>
<dbReference type="InterPro" id="IPR017871">
    <property type="entry name" value="ABC_transporter-like_CS"/>
</dbReference>
<evidence type="ECO:0000256" key="7">
    <source>
        <dbReference type="ARBA" id="ARBA00022989"/>
    </source>
</evidence>
<feature type="transmembrane region" description="Helical" evidence="11">
    <location>
        <begin position="158"/>
        <end position="175"/>
    </location>
</feature>
<dbReference type="InterPro" id="IPR036640">
    <property type="entry name" value="ABC1_TM_sf"/>
</dbReference>
<evidence type="ECO:0000256" key="6">
    <source>
        <dbReference type="ARBA" id="ARBA00022840"/>
    </source>
</evidence>
<keyword evidence="4 11" id="KW-0812">Transmembrane</keyword>
<evidence type="ECO:0000256" key="9">
    <source>
        <dbReference type="ARBA" id="ARBA00061644"/>
    </source>
</evidence>
<proteinExistence type="inferred from homology"/>
<dbReference type="CDD" id="cd18546">
    <property type="entry name" value="ABC_6TM_Rv0194_D2_like"/>
    <property type="match status" value="1"/>
</dbReference>
<dbReference type="PROSITE" id="PS50929">
    <property type="entry name" value="ABC_TM1F"/>
    <property type="match status" value="2"/>
</dbReference>
<feature type="domain" description="ABC transmembrane type-1" evidence="13">
    <location>
        <begin position="23"/>
        <end position="303"/>
    </location>
</feature>
<feature type="transmembrane region" description="Helical" evidence="11">
    <location>
        <begin position="244"/>
        <end position="268"/>
    </location>
</feature>
<evidence type="ECO:0000256" key="3">
    <source>
        <dbReference type="ARBA" id="ARBA00022475"/>
    </source>
</evidence>
<dbReference type="GO" id="GO:0016887">
    <property type="term" value="F:ATP hydrolysis activity"/>
    <property type="evidence" value="ECO:0007669"/>
    <property type="project" value="InterPro"/>
</dbReference>
<comment type="subcellular location">
    <subcellularLocation>
        <location evidence="1">Cell membrane</location>
        <topology evidence="1">Multi-pass membrane protein</topology>
    </subcellularLocation>
</comment>
<dbReference type="GO" id="GO:0005524">
    <property type="term" value="F:ATP binding"/>
    <property type="evidence" value="ECO:0007669"/>
    <property type="project" value="UniProtKB-KW"/>
</dbReference>
<organism evidence="14 15">
    <name type="scientific">Streptomyces triticagri</name>
    <dbReference type="NCBI Taxonomy" id="2293568"/>
    <lineage>
        <taxon>Bacteria</taxon>
        <taxon>Bacillati</taxon>
        <taxon>Actinomycetota</taxon>
        <taxon>Actinomycetes</taxon>
        <taxon>Kitasatosporales</taxon>
        <taxon>Streptomycetaceae</taxon>
        <taxon>Streptomyces</taxon>
    </lineage>
</organism>
<dbReference type="Pfam" id="PF00664">
    <property type="entry name" value="ABC_membrane"/>
    <property type="match status" value="2"/>
</dbReference>
<keyword evidence="2" id="KW-0813">Transport</keyword>
<accession>A0A372M7W7</accession>
<dbReference type="PROSITE" id="PS00211">
    <property type="entry name" value="ABC_TRANSPORTER_1"/>
    <property type="match status" value="1"/>
</dbReference>
<dbReference type="InterPro" id="IPR027417">
    <property type="entry name" value="P-loop_NTPase"/>
</dbReference>
<dbReference type="Proteomes" id="UP000263094">
    <property type="component" value="Unassembled WGS sequence"/>
</dbReference>
<dbReference type="InterPro" id="IPR003593">
    <property type="entry name" value="AAA+_ATPase"/>
</dbReference>
<dbReference type="PANTHER" id="PTHR43394">
    <property type="entry name" value="ATP-DEPENDENT PERMEASE MDL1, MITOCHONDRIAL"/>
    <property type="match status" value="1"/>
</dbReference>
<evidence type="ECO:0000259" key="12">
    <source>
        <dbReference type="PROSITE" id="PS50893"/>
    </source>
</evidence>
<dbReference type="AlphaFoldDB" id="A0A372M7W7"/>
<feature type="domain" description="ABC transporter" evidence="12">
    <location>
        <begin position="336"/>
        <end position="570"/>
    </location>
</feature>
<dbReference type="SUPFAM" id="SSF52540">
    <property type="entry name" value="P-loop containing nucleoside triphosphate hydrolases"/>
    <property type="match status" value="2"/>
</dbReference>
<dbReference type="Gene3D" id="1.20.1560.10">
    <property type="entry name" value="ABC transporter type 1, transmembrane domain"/>
    <property type="match status" value="2"/>
</dbReference>
<protein>
    <submittedName>
        <fullName evidence="14">ABC transporter ATP-binding protein</fullName>
    </submittedName>
</protein>
<dbReference type="PROSITE" id="PS50893">
    <property type="entry name" value="ABC_TRANSPORTER_2"/>
    <property type="match status" value="2"/>
</dbReference>
<evidence type="ECO:0000256" key="8">
    <source>
        <dbReference type="ARBA" id="ARBA00023136"/>
    </source>
</evidence>
<feature type="transmembrane region" description="Helical" evidence="11">
    <location>
        <begin position="675"/>
        <end position="696"/>
    </location>
</feature>
<dbReference type="FunFam" id="1.20.1560.10:FF:000099">
    <property type="entry name" value="ABC transporter ATP-binding protein/permease"/>
    <property type="match status" value="1"/>
</dbReference>
<evidence type="ECO:0000256" key="11">
    <source>
        <dbReference type="SAM" id="Phobius"/>
    </source>
</evidence>
<dbReference type="GO" id="GO:0015421">
    <property type="term" value="F:ABC-type oligopeptide transporter activity"/>
    <property type="evidence" value="ECO:0007669"/>
    <property type="project" value="TreeGrafter"/>
</dbReference>
<feature type="domain" description="ABC transmembrane type-1" evidence="13">
    <location>
        <begin position="676"/>
        <end position="958"/>
    </location>
</feature>
<keyword evidence="15" id="KW-1185">Reference proteome</keyword>
<feature type="region of interest" description="Disordered" evidence="10">
    <location>
        <begin position="569"/>
        <end position="624"/>
    </location>
</feature>
<evidence type="ECO:0000256" key="1">
    <source>
        <dbReference type="ARBA" id="ARBA00004651"/>
    </source>
</evidence>
<feature type="transmembrane region" description="Helical" evidence="11">
    <location>
        <begin position="21"/>
        <end position="47"/>
    </location>
</feature>
<evidence type="ECO:0000313" key="14">
    <source>
        <dbReference type="EMBL" id="RFU86690.1"/>
    </source>
</evidence>
<dbReference type="OrthoDB" id="9806127at2"/>
<dbReference type="InterPro" id="IPR011527">
    <property type="entry name" value="ABC1_TM_dom"/>
</dbReference>
<keyword evidence="7 11" id="KW-1133">Transmembrane helix</keyword>
<feature type="transmembrane region" description="Helical" evidence="11">
    <location>
        <begin position="815"/>
        <end position="833"/>
    </location>
</feature>
<comment type="caution">
    <text evidence="14">The sequence shown here is derived from an EMBL/GenBank/DDBJ whole genome shotgun (WGS) entry which is preliminary data.</text>
</comment>
<dbReference type="FunFam" id="3.40.50.300:FF:000299">
    <property type="entry name" value="ABC transporter ATP-binding protein/permease"/>
    <property type="match status" value="2"/>
</dbReference>
<evidence type="ECO:0000313" key="15">
    <source>
        <dbReference type="Proteomes" id="UP000263094"/>
    </source>
</evidence>
<keyword evidence="6 14" id="KW-0067">ATP-binding</keyword>
<sequence length="1250" mass="134694">MDAGKGWARRLTGYAWRYPKDVVLALGASLGGMGVMALAPLITKVIIDDVIETPTRSLAVWTGLLIGAALVVYVMTYIRRYYGGRLALDVQHDLRTDMFRTITKLDGQRQDELSTGQVVGRATSDLQLIQGLLFMLPMTIGNILLFLISLVIMAWLSLPLTLVALAVAPALWFIAKRSKVRLHPATWYAQAQAAAVAGVVDGSVSGVRVVKGFGQEEQETGKLRSVGRKLFAGRLRTIRLNSKYTPALQAVPAIGQVAMLALGGWLAVRGEITLGTFVAFSTYLAQLVGPVRMLAMVLTVGQQARAGVERVLELIDTEPVIEDGSKELAEDAPATVEFDDVSFGYEDGHPVLDGFSLEIRPGETVAVVGASGSGKSTVSLLLPRYYDVTHGAVLVGGQDVRELTLESLRAAIGLVPEDSFLFSDTVRANLAYGKPDATQEEIETAARAAQADRFIAELPDGYDTKVGEHGLTLSGGQRQRLALARAILTDPRLLVLDDATSAVDARVEHEIHEALRGVMAGRTTLLIAHRRSTLGLADRIAVLDAGQLSDIGTHEELQERSPLYRRLLTDPDELGGVSPGHLPTAPAEDEEDTSVRQELDAEFDAERGTTPRLWTGDREPKDLALAGTPATPELLAQVDALPPATDTPDIDEARAVTTEESYGLRRLLRGFGKPLLFALALVAVDAGMGLLLPVLIRHGIDEGVTQTALGAVWAAAGLALGAVVLQWAAQTGEIRMTGRTGERVLYSLRLKIFAQLQRLGLDYYERELTGRIMTRMTTDVDALSTFLQTGLVTAFVSVVTFLGIMVALLVIDVQLALVVFATLPVLIVGTYFFRKSSVKAYELARERVSVVNADLQESVSGLRIVQAFRRERTGADRFAERSDGYRQARIRGQWLISVYFPFVQLLSTVAAAAVMIVGAGRVEAGTLTTGALVAYLLYIDLFFAPVQQLSQVFDGYQQATVSLGRIQELLQEPTSTKASKEPLEVVSLRGDIAFEDVHFAYAADPGAQAPAPEEALSAITLRIPAGQTVAFVGETGAGKSTLVKLVARFYDPTAGRVTADGTDLRHLDLTSYRHRLGVVPQEAYLFEGTVRDAIAYGRPEASDAQVEAAARAVGAHEMIATLDGGYLHHVTERGRNLSAGQRQLIALARAELVDPDVLLLDEATAALDLATEAQVNQATDRLAGRRTTLVVAHRLTTAARADRVVVMAGGRVAEDGTHDELLALDGTYARLWRTFVGAADPEPQPAAVQR</sequence>
<dbReference type="FunFam" id="1.20.1560.10:FF:000065">
    <property type="entry name" value="ABC transporter ATP-binding protein/permease"/>
    <property type="match status" value="1"/>
</dbReference>
<evidence type="ECO:0000256" key="10">
    <source>
        <dbReference type="SAM" id="MobiDB-lite"/>
    </source>
</evidence>
<dbReference type="RefSeq" id="WP_128555789.1">
    <property type="nucleotide sequence ID" value="NZ_QUAK01000062.1"/>
</dbReference>
<dbReference type="GO" id="GO:0005886">
    <property type="term" value="C:plasma membrane"/>
    <property type="evidence" value="ECO:0007669"/>
    <property type="project" value="UniProtKB-SubCell"/>
</dbReference>